<proteinExistence type="predicted"/>
<sequence>MKIASSDVVMASSSSYSYQKTVEESLKLEVTKNPESRINPNSLAENRNLDLDVSISELARIFQQYEQSLTAPPPTTNVEQLSEEESSDPRVQLIKTLIEYMLGQNIKLFGGTRATCNQCESASNVAEERKPQVRSSRPSPQAWELEYHARTTVKESEQVQFQSSGVVRTSDNREIKFNLSFELQREFQQVSSTDIVASSAKKVDPLVLNFSASPLQLSDQQFSFDLDADGKKENISFVNGAGFLALDKNKNGKIDDGKELFGPQSGNGFGELQQYDIDHNGWIDENDPVYQQLQVWTKNATGKDHLASLKEAHVGALFLGNVNTSFSMNDTQNKPLAQLRSSGLWLSEAGQAHSLQQIDLVA</sequence>
<reference evidence="2" key="1">
    <citation type="submission" date="2020-08" db="EMBL/GenBank/DDBJ databases">
        <title>Novel species isolated from subtropical streams in China.</title>
        <authorList>
            <person name="Lu H."/>
        </authorList>
    </citation>
    <scope>NUCLEOTIDE SEQUENCE</scope>
    <source>
        <strain evidence="2">LX22W</strain>
    </source>
</reference>
<dbReference type="PANTHER" id="PTHR39431:SF1">
    <property type="entry name" value="FRPA_C-RELATED PROTEIN"/>
    <property type="match status" value="1"/>
</dbReference>
<organism evidence="2 3">
    <name type="scientific">Undibacterium nitidum</name>
    <dbReference type="NCBI Taxonomy" id="2762298"/>
    <lineage>
        <taxon>Bacteria</taxon>
        <taxon>Pseudomonadati</taxon>
        <taxon>Pseudomonadota</taxon>
        <taxon>Betaproteobacteria</taxon>
        <taxon>Burkholderiales</taxon>
        <taxon>Oxalobacteraceae</taxon>
        <taxon>Undibacterium</taxon>
    </lineage>
</organism>
<keyword evidence="3" id="KW-1185">Reference proteome</keyword>
<evidence type="ECO:0000256" key="1">
    <source>
        <dbReference type="SAM" id="MobiDB-lite"/>
    </source>
</evidence>
<evidence type="ECO:0000313" key="3">
    <source>
        <dbReference type="Proteomes" id="UP000627446"/>
    </source>
</evidence>
<evidence type="ECO:0000313" key="2">
    <source>
        <dbReference type="EMBL" id="MBC3880703.1"/>
    </source>
</evidence>
<feature type="region of interest" description="Disordered" evidence="1">
    <location>
        <begin position="67"/>
        <end position="87"/>
    </location>
</feature>
<protein>
    <submittedName>
        <fullName evidence="2">VCBS repeat-containing protein</fullName>
    </submittedName>
</protein>
<dbReference type="PANTHER" id="PTHR39431">
    <property type="entry name" value="FRPA/C-RELATED PROTEIN"/>
    <property type="match status" value="1"/>
</dbReference>
<dbReference type="Proteomes" id="UP000627446">
    <property type="component" value="Unassembled WGS sequence"/>
</dbReference>
<gene>
    <name evidence="2" type="ORF">H8K36_04905</name>
</gene>
<dbReference type="AlphaFoldDB" id="A0A923HN26"/>
<name>A0A923HN26_9BURK</name>
<dbReference type="EMBL" id="JACOFZ010000001">
    <property type="protein sequence ID" value="MBC3880703.1"/>
    <property type="molecule type" value="Genomic_DNA"/>
</dbReference>
<dbReference type="RefSeq" id="WP_186914814.1">
    <property type="nucleotide sequence ID" value="NZ_JACOFZ010000001.1"/>
</dbReference>
<comment type="caution">
    <text evidence="2">The sequence shown here is derived from an EMBL/GenBank/DDBJ whole genome shotgun (WGS) entry which is preliminary data.</text>
</comment>
<accession>A0A923HN26</accession>
<feature type="compositionally biased region" description="Polar residues" evidence="1">
    <location>
        <begin position="67"/>
        <end position="80"/>
    </location>
</feature>